<dbReference type="Proteomes" id="UP001205843">
    <property type="component" value="Unassembled WGS sequence"/>
</dbReference>
<organism evidence="1 2">
    <name type="scientific">Natronocella acetinitrilica</name>
    <dbReference type="NCBI Taxonomy" id="414046"/>
    <lineage>
        <taxon>Bacteria</taxon>
        <taxon>Pseudomonadati</taxon>
        <taxon>Pseudomonadota</taxon>
        <taxon>Gammaproteobacteria</taxon>
        <taxon>Chromatiales</taxon>
        <taxon>Ectothiorhodospiraceae</taxon>
        <taxon>Natronocella</taxon>
    </lineage>
</organism>
<dbReference type="RefSeq" id="WP_253476729.1">
    <property type="nucleotide sequence ID" value="NZ_JALJXV010000003.1"/>
</dbReference>
<protein>
    <submittedName>
        <fullName evidence="1">Uncharacterized protein</fullName>
    </submittedName>
</protein>
<comment type="caution">
    <text evidence="1">The sequence shown here is derived from an EMBL/GenBank/DDBJ whole genome shotgun (WGS) entry which is preliminary data.</text>
</comment>
<dbReference type="EMBL" id="JALJXV010000003">
    <property type="protein sequence ID" value="MCP1674607.1"/>
    <property type="molecule type" value="Genomic_DNA"/>
</dbReference>
<accession>A0AAE3G660</accession>
<dbReference type="AlphaFoldDB" id="A0AAE3G660"/>
<sequence>MAERNYIRPQSVIDRLQEFPLPPAKLSINHDANLIATRVIDAAHGALCAHYLRDGEVAGEAVEALIESTWERECQQLRAAPGWSAARAGLLRAALGLHVSRRLEGICADADRRLDLLQREAPTALGEIRRDFLALSAYAFGEAGWADEIRARPERYLHPDCHDAPPGSAEEAVVLGSWIAQATRLVHEGYLPTGDINPCDPLGAADEPEPVRHYLRHTQASVLRMLGSHFETTPERRAMDHLRLGIHGLRAVTSAVTGNAAVVTLARELRAGQEAALMQLVERRYQRIAQAMGTDEPYARANSAAFIAEIERAVPGEPQALAQARIAARRYPAELTLEQGARYLAVLHPEVAARLDERLAAYREKVPQVAFPRSAAGAQPAPGQ</sequence>
<evidence type="ECO:0000313" key="2">
    <source>
        <dbReference type="Proteomes" id="UP001205843"/>
    </source>
</evidence>
<keyword evidence="2" id="KW-1185">Reference proteome</keyword>
<name>A0AAE3G660_9GAMM</name>
<reference evidence="1" key="1">
    <citation type="submission" date="2022-03" db="EMBL/GenBank/DDBJ databases">
        <title>Genomic Encyclopedia of Type Strains, Phase III (KMG-III): the genomes of soil and plant-associated and newly described type strains.</title>
        <authorList>
            <person name="Whitman W."/>
        </authorList>
    </citation>
    <scope>NUCLEOTIDE SEQUENCE</scope>
    <source>
        <strain evidence="1">ANL 6-2</strain>
    </source>
</reference>
<gene>
    <name evidence="1" type="ORF">J2T57_001709</name>
</gene>
<proteinExistence type="predicted"/>
<evidence type="ECO:0000313" key="1">
    <source>
        <dbReference type="EMBL" id="MCP1674607.1"/>
    </source>
</evidence>